<organism evidence="1 2">
    <name type="scientific">Ensete ventricosum</name>
    <name type="common">Abyssinian banana</name>
    <name type="synonym">Musa ensete</name>
    <dbReference type="NCBI Taxonomy" id="4639"/>
    <lineage>
        <taxon>Eukaryota</taxon>
        <taxon>Viridiplantae</taxon>
        <taxon>Streptophyta</taxon>
        <taxon>Embryophyta</taxon>
        <taxon>Tracheophyta</taxon>
        <taxon>Spermatophyta</taxon>
        <taxon>Magnoliopsida</taxon>
        <taxon>Liliopsida</taxon>
        <taxon>Zingiberales</taxon>
        <taxon>Musaceae</taxon>
        <taxon>Ensete</taxon>
    </lineage>
</organism>
<evidence type="ECO:0000313" key="1">
    <source>
        <dbReference type="EMBL" id="RRT85929.1"/>
    </source>
</evidence>
<protein>
    <submittedName>
        <fullName evidence="1">Uncharacterized protein</fullName>
    </submittedName>
</protein>
<reference evidence="1 2" key="1">
    <citation type="journal article" date="2014" name="Agronomy (Basel)">
        <title>A Draft Genome Sequence for Ensete ventricosum, the Drought-Tolerant Tree Against Hunger.</title>
        <authorList>
            <person name="Harrison J."/>
            <person name="Moore K.A."/>
            <person name="Paszkiewicz K."/>
            <person name="Jones T."/>
            <person name="Grant M."/>
            <person name="Ambacheew D."/>
            <person name="Muzemil S."/>
            <person name="Studholme D.J."/>
        </authorList>
    </citation>
    <scope>NUCLEOTIDE SEQUENCE [LARGE SCALE GENOMIC DNA]</scope>
</reference>
<proteinExistence type="predicted"/>
<name>A0A427BBS1_ENSVE</name>
<dbReference type="AlphaFoldDB" id="A0A427BBS1"/>
<accession>A0A427BBS1</accession>
<dbReference type="Proteomes" id="UP000287651">
    <property type="component" value="Unassembled WGS sequence"/>
</dbReference>
<gene>
    <name evidence="1" type="ORF">B296_00000365</name>
</gene>
<sequence length="128" mass="13550">MAVASGRIRFGLSRAGTLGGFPREPLESVAAEEDLHKGLIGMGLPDVTPLTFKLVPDLFFFGDVGILTRREVARTLSLTSVVTPGVAKSYGESVDAKAWRDGMAPHAAFGLARRPDASTSDVDVAVEH</sequence>
<comment type="caution">
    <text evidence="1">The sequence shown here is derived from an EMBL/GenBank/DDBJ whole genome shotgun (WGS) entry which is preliminary data.</text>
</comment>
<dbReference type="EMBL" id="AMZH03000041">
    <property type="protein sequence ID" value="RRT85929.1"/>
    <property type="molecule type" value="Genomic_DNA"/>
</dbReference>
<evidence type="ECO:0000313" key="2">
    <source>
        <dbReference type="Proteomes" id="UP000287651"/>
    </source>
</evidence>